<comment type="caution">
    <text evidence="1">The sequence shown here is derived from an EMBL/GenBank/DDBJ whole genome shotgun (WGS) entry which is preliminary data.</text>
</comment>
<reference evidence="1" key="1">
    <citation type="journal article" date="2020" name="Stud. Mycol.">
        <title>101 Dothideomycetes genomes: a test case for predicting lifestyles and emergence of pathogens.</title>
        <authorList>
            <person name="Haridas S."/>
            <person name="Albert R."/>
            <person name="Binder M."/>
            <person name="Bloem J."/>
            <person name="Labutti K."/>
            <person name="Salamov A."/>
            <person name="Andreopoulos B."/>
            <person name="Baker S."/>
            <person name="Barry K."/>
            <person name="Bills G."/>
            <person name="Bluhm B."/>
            <person name="Cannon C."/>
            <person name="Castanera R."/>
            <person name="Culley D."/>
            <person name="Daum C."/>
            <person name="Ezra D."/>
            <person name="Gonzalez J."/>
            <person name="Henrissat B."/>
            <person name="Kuo A."/>
            <person name="Liang C."/>
            <person name="Lipzen A."/>
            <person name="Lutzoni F."/>
            <person name="Magnuson J."/>
            <person name="Mondo S."/>
            <person name="Nolan M."/>
            <person name="Ohm R."/>
            <person name="Pangilinan J."/>
            <person name="Park H.-J."/>
            <person name="Ramirez L."/>
            <person name="Alfaro M."/>
            <person name="Sun H."/>
            <person name="Tritt A."/>
            <person name="Yoshinaga Y."/>
            <person name="Zwiers L.-H."/>
            <person name="Turgeon B."/>
            <person name="Goodwin S."/>
            <person name="Spatafora J."/>
            <person name="Crous P."/>
            <person name="Grigoriev I."/>
        </authorList>
    </citation>
    <scope>NUCLEOTIDE SEQUENCE</scope>
    <source>
        <strain evidence="1">ATCC 200398</strain>
    </source>
</reference>
<evidence type="ECO:0000313" key="1">
    <source>
        <dbReference type="EMBL" id="KAF2474981.1"/>
    </source>
</evidence>
<evidence type="ECO:0000313" key="2">
    <source>
        <dbReference type="Proteomes" id="UP000799755"/>
    </source>
</evidence>
<proteinExistence type="predicted"/>
<accession>A0ACB6R939</accession>
<sequence>MKVHEKGSDRKAEVEFWVLGGVSPCDEYGEHIAGDGAICCFVPVEANQRIKLYTHFAGTTMKLQHDVLVDGILRQTKIDKSTSVKKKNYHSDITKFRFQYDKEVKETEIMATKIDSNVNLVEGEEEIFGMIEVRISVLRRFGQEYSLRDIALYPDDPEDGHEETEEAGYTKIAPQFRITHDKNVPFMNRRSAREKFKQCKDQRPGKEPWAVFRYYYRTLQSILDANLHVSTSEETNVKGETRALDIEEVPLLKIGDTPGKSEAENDGRSTRQSTPGNNWPDTPAKGANAKLGRPPMMRPSHRVPAKPSNSVLSSSEEWVLKEISTPDLAVEPVETTEQDQAHQPDLLPGSPHSDSTQSTAPMAPPMGQLVNHPSVDIYGDINGTMGGDESIEISAGKDTSGKGEKTTGAKRASSKQSDFQIEELADNKGEQVGATSVIDPKPGLKAGDGIQDEGKDKDKDKHDGEVCGWGMEVLTSVYEPPSQKAATTETANKSNCASANDLAEIDSTDDNFVMQNSNGTKVINNADINSTEYTTTVKPAHPSSPLKRRILKRPTPVNPTPSTATPTLQSTKRNTSAEISPSTSPTLKRAKLLSTSYRTPAPRINASPVLSRNIPPETASLERQLAEARKARDKAKSDRKKLAEKQALVEQKLGPYQQQLQLELEQVRKEMEEEERGKVEDERRLRESLGTLREFEMGRF</sequence>
<dbReference type="Proteomes" id="UP000799755">
    <property type="component" value="Unassembled WGS sequence"/>
</dbReference>
<keyword evidence="2" id="KW-1185">Reference proteome</keyword>
<dbReference type="EMBL" id="MU003497">
    <property type="protein sequence ID" value="KAF2474981.1"/>
    <property type="molecule type" value="Genomic_DNA"/>
</dbReference>
<gene>
    <name evidence="1" type="ORF">BDR25DRAFT_340611</name>
</gene>
<organism evidence="1 2">
    <name type="scientific">Lindgomyces ingoldianus</name>
    <dbReference type="NCBI Taxonomy" id="673940"/>
    <lineage>
        <taxon>Eukaryota</taxon>
        <taxon>Fungi</taxon>
        <taxon>Dikarya</taxon>
        <taxon>Ascomycota</taxon>
        <taxon>Pezizomycotina</taxon>
        <taxon>Dothideomycetes</taxon>
        <taxon>Pleosporomycetidae</taxon>
        <taxon>Pleosporales</taxon>
        <taxon>Lindgomycetaceae</taxon>
        <taxon>Lindgomyces</taxon>
    </lineage>
</organism>
<protein>
    <submittedName>
        <fullName evidence="1">Uncharacterized protein</fullName>
    </submittedName>
</protein>
<name>A0ACB6R939_9PLEO</name>